<feature type="region of interest" description="Disordered" evidence="1">
    <location>
        <begin position="17"/>
        <end position="61"/>
    </location>
</feature>
<evidence type="ECO:0000313" key="2">
    <source>
        <dbReference type="EMBL" id="KAF0023053.1"/>
    </source>
</evidence>
<comment type="caution">
    <text evidence="2">The sequence shown here is derived from an EMBL/GenBank/DDBJ whole genome shotgun (WGS) entry which is preliminary data.</text>
</comment>
<accession>A0A6A4RMG5</accession>
<protein>
    <submittedName>
        <fullName evidence="2">Uncharacterized protein</fullName>
    </submittedName>
</protein>
<dbReference type="EMBL" id="VEVO01000022">
    <property type="protein sequence ID" value="KAF0023053.1"/>
    <property type="molecule type" value="Genomic_DNA"/>
</dbReference>
<name>A0A6A4RMG5_SCOMX</name>
<organism evidence="2 3">
    <name type="scientific">Scophthalmus maximus</name>
    <name type="common">Turbot</name>
    <name type="synonym">Psetta maxima</name>
    <dbReference type="NCBI Taxonomy" id="52904"/>
    <lineage>
        <taxon>Eukaryota</taxon>
        <taxon>Metazoa</taxon>
        <taxon>Chordata</taxon>
        <taxon>Craniata</taxon>
        <taxon>Vertebrata</taxon>
        <taxon>Euteleostomi</taxon>
        <taxon>Actinopterygii</taxon>
        <taxon>Neopterygii</taxon>
        <taxon>Teleostei</taxon>
        <taxon>Neoteleostei</taxon>
        <taxon>Acanthomorphata</taxon>
        <taxon>Carangaria</taxon>
        <taxon>Pleuronectiformes</taxon>
        <taxon>Pleuronectoidei</taxon>
        <taxon>Scophthalmidae</taxon>
        <taxon>Scophthalmus</taxon>
    </lineage>
</organism>
<evidence type="ECO:0000256" key="1">
    <source>
        <dbReference type="SAM" id="MobiDB-lite"/>
    </source>
</evidence>
<reference evidence="2 3" key="1">
    <citation type="submission" date="2019-06" db="EMBL/GenBank/DDBJ databases">
        <title>Draft genomes of female and male turbot (Scophthalmus maximus).</title>
        <authorList>
            <person name="Xu H."/>
            <person name="Xu X.-W."/>
            <person name="Shao C."/>
            <person name="Chen S."/>
        </authorList>
    </citation>
    <scope>NUCLEOTIDE SEQUENCE [LARGE SCALE GENOMIC DNA]</scope>
    <source>
        <strain evidence="2">Ysfricsl-2016a</strain>
        <tissue evidence="2">Blood</tissue>
    </source>
</reference>
<dbReference type="Proteomes" id="UP000438429">
    <property type="component" value="Unassembled WGS sequence"/>
</dbReference>
<proteinExistence type="predicted"/>
<evidence type="ECO:0000313" key="3">
    <source>
        <dbReference type="Proteomes" id="UP000438429"/>
    </source>
</evidence>
<feature type="compositionally biased region" description="Low complexity" evidence="1">
    <location>
        <begin position="33"/>
        <end position="48"/>
    </location>
</feature>
<dbReference type="AlphaFoldDB" id="A0A6A4RMG5"/>
<sequence>MQEIVVWIDGAEKRVAKATPYDKEVRPSDRASRSGSKGSSRPSSSASSARRKAELESTTADEEWRTMPLTFRTLAAERGWNQAALLDAFLYRLSSDLKDQLAALDLPRDLNALIALAIKIDKQLFERERERDSTPRVPRGIIRERTSRRVGTELCSSACAVGGHSSGWPAALAGVGRDLCQDLLPVQIRREFWRYYSSVDSGEGSAFPLLYVAGSHLCPFLLINLPLKYQRREWESLSLCEPVAIVYELSALYEPVAAVGAACMPVYSD</sequence>
<gene>
    <name evidence="2" type="ORF">F2P81_023683</name>
</gene>
<feature type="compositionally biased region" description="Basic and acidic residues" evidence="1">
    <location>
        <begin position="17"/>
        <end position="32"/>
    </location>
</feature>